<gene>
    <name evidence="2" type="ORF">EHSB41UT_01176</name>
</gene>
<name>A0A1X7AGL5_9GAMM</name>
<dbReference type="Proteomes" id="UP000196573">
    <property type="component" value="Unassembled WGS sequence"/>
</dbReference>
<evidence type="ECO:0000313" key="2">
    <source>
        <dbReference type="EMBL" id="SMA40326.1"/>
    </source>
</evidence>
<evidence type="ECO:0000313" key="3">
    <source>
        <dbReference type="Proteomes" id="UP000196573"/>
    </source>
</evidence>
<dbReference type="EMBL" id="FWPT01000002">
    <property type="protein sequence ID" value="SMA40326.1"/>
    <property type="molecule type" value="Genomic_DNA"/>
</dbReference>
<dbReference type="RefSeq" id="WP_087107821.1">
    <property type="nucleotide sequence ID" value="NZ_CBCSCN010000001.1"/>
</dbReference>
<proteinExistence type="predicted"/>
<keyword evidence="1" id="KW-0472">Membrane</keyword>
<keyword evidence="1" id="KW-0812">Transmembrane</keyword>
<evidence type="ECO:0000256" key="1">
    <source>
        <dbReference type="SAM" id="Phobius"/>
    </source>
</evidence>
<evidence type="ECO:0008006" key="4">
    <source>
        <dbReference type="Google" id="ProtNLM"/>
    </source>
</evidence>
<sequence>MNHFRQQGATLIVSLVMLLVVTLVGMSGLYDITVQNKQVRSIEESRLFYNEANTLFGQAMNKLLIDPGAEDVFSSSLSGTANTMVYSDDERCFGTGNDLTQPYSCRFLQTSVGFADGDKPDLDGPHGSYTLHYQFRTFTNE</sequence>
<keyword evidence="1" id="KW-1133">Transmembrane helix</keyword>
<reference evidence="2 3" key="1">
    <citation type="submission" date="2017-03" db="EMBL/GenBank/DDBJ databases">
        <authorList>
            <person name="Afonso C.L."/>
            <person name="Miller P.J."/>
            <person name="Scott M.A."/>
            <person name="Spackman E."/>
            <person name="Goraichik I."/>
            <person name="Dimitrov K.M."/>
            <person name="Suarez D.L."/>
            <person name="Swayne D.E."/>
        </authorList>
    </citation>
    <scope>NUCLEOTIDE SEQUENCE [LARGE SCALE GENOMIC DNA]</scope>
    <source>
        <strain evidence="2">SB41UT1</strain>
    </source>
</reference>
<accession>A0A1X7AGL5</accession>
<protein>
    <recommendedName>
        <fullName evidence="4">Type 4 fimbrial biogenesis protein PilX N-terminal domain-containing protein</fullName>
    </recommendedName>
</protein>
<keyword evidence="3" id="KW-1185">Reference proteome</keyword>
<dbReference type="AlphaFoldDB" id="A0A1X7AGL5"/>
<organism evidence="2 3">
    <name type="scientific">Parendozoicomonas haliclonae</name>
    <dbReference type="NCBI Taxonomy" id="1960125"/>
    <lineage>
        <taxon>Bacteria</taxon>
        <taxon>Pseudomonadati</taxon>
        <taxon>Pseudomonadota</taxon>
        <taxon>Gammaproteobacteria</taxon>
        <taxon>Oceanospirillales</taxon>
        <taxon>Endozoicomonadaceae</taxon>
        <taxon>Parendozoicomonas</taxon>
    </lineage>
</organism>
<feature type="transmembrane region" description="Helical" evidence="1">
    <location>
        <begin position="12"/>
        <end position="30"/>
    </location>
</feature>